<dbReference type="GO" id="GO:0071025">
    <property type="term" value="P:RNA surveillance"/>
    <property type="evidence" value="ECO:0007669"/>
    <property type="project" value="InterPro"/>
</dbReference>
<dbReference type="SMART" id="SM01194">
    <property type="entry name" value="eRF1_1"/>
    <property type="match status" value="1"/>
</dbReference>
<dbReference type="PANTHER" id="PTHR10853">
    <property type="entry name" value="PELOTA"/>
    <property type="match status" value="1"/>
</dbReference>
<dbReference type="SUPFAM" id="SSF159065">
    <property type="entry name" value="Dom34/Pelota N-terminal domain-like"/>
    <property type="match status" value="1"/>
</dbReference>
<keyword evidence="4 9" id="KW-0963">Cytoplasm</keyword>
<dbReference type="InterPro" id="IPR005142">
    <property type="entry name" value="eRF1_3"/>
</dbReference>
<dbReference type="InterPro" id="IPR038069">
    <property type="entry name" value="Pelota/DOM34_N"/>
</dbReference>
<dbReference type="GO" id="GO:0004519">
    <property type="term" value="F:endonuclease activity"/>
    <property type="evidence" value="ECO:0007669"/>
    <property type="project" value="UniProtKB-UniRule"/>
</dbReference>
<dbReference type="InterPro" id="IPR042226">
    <property type="entry name" value="eFR1_2_sf"/>
</dbReference>
<dbReference type="InterPro" id="IPR023521">
    <property type="entry name" value="Pelota_arc"/>
</dbReference>
<dbReference type="SUPFAM" id="SSF55315">
    <property type="entry name" value="L30e-like"/>
    <property type="match status" value="1"/>
</dbReference>
<dbReference type="FunFam" id="2.30.30.870:FF:000002">
    <property type="entry name" value="Protein pelota homolog"/>
    <property type="match status" value="1"/>
</dbReference>
<dbReference type="Pfam" id="PF03465">
    <property type="entry name" value="eRF1_3"/>
    <property type="match status" value="1"/>
</dbReference>
<dbReference type="PANTHER" id="PTHR10853:SF0">
    <property type="entry name" value="PROTEIN PELOTA HOMOLOG"/>
    <property type="match status" value="1"/>
</dbReference>
<keyword evidence="5 9" id="KW-0540">Nuclease</keyword>
<proteinExistence type="inferred from homology"/>
<keyword evidence="8 9" id="KW-0378">Hydrolase</keyword>
<keyword evidence="7 9" id="KW-0255">Endonuclease</keyword>
<dbReference type="Pfam" id="PF03464">
    <property type="entry name" value="eRF1_2"/>
    <property type="match status" value="1"/>
</dbReference>
<evidence type="ECO:0000256" key="4">
    <source>
        <dbReference type="ARBA" id="ARBA00022490"/>
    </source>
</evidence>
<gene>
    <name evidence="9" type="primary">pelA</name>
    <name evidence="11" type="ORF">ENP88_07490</name>
</gene>
<dbReference type="AlphaFoldDB" id="A0A7J2TLP7"/>
<comment type="domain">
    <text evidence="9">The N-terminal domain has the RNA-binding Sm fold. It harbors the endoribonuclease activity.</text>
</comment>
<evidence type="ECO:0000256" key="9">
    <source>
        <dbReference type="HAMAP-Rule" id="MF_01853"/>
    </source>
</evidence>
<comment type="function">
    <text evidence="9">May function in recognizing stalled ribosomes, interact with stem-loop structures in stalled mRNA molecules, and effect endonucleolytic cleavage of the mRNA. May play a role in the release non-functional ribosomes and degradation of damaged mRNAs. Has endoribonuclease activity.</text>
</comment>
<evidence type="ECO:0000313" key="11">
    <source>
        <dbReference type="EMBL" id="HEH35962.1"/>
    </source>
</evidence>
<organism evidence="11">
    <name type="scientific">Archaeoglobus fulgidus</name>
    <dbReference type="NCBI Taxonomy" id="2234"/>
    <lineage>
        <taxon>Archaea</taxon>
        <taxon>Methanobacteriati</taxon>
        <taxon>Methanobacteriota</taxon>
        <taxon>Archaeoglobi</taxon>
        <taxon>Archaeoglobales</taxon>
        <taxon>Archaeoglobaceae</taxon>
        <taxon>Archaeoglobus</taxon>
    </lineage>
</organism>
<dbReference type="InterPro" id="IPR004405">
    <property type="entry name" value="TF_pelota"/>
</dbReference>
<dbReference type="HAMAP" id="MF_01853">
    <property type="entry name" value="PelO"/>
    <property type="match status" value="1"/>
</dbReference>
<dbReference type="InterPro" id="IPR029064">
    <property type="entry name" value="Ribosomal_eL30-like_sf"/>
</dbReference>
<evidence type="ECO:0000256" key="1">
    <source>
        <dbReference type="ARBA" id="ARBA00001968"/>
    </source>
</evidence>
<dbReference type="NCBIfam" id="TIGR00111">
    <property type="entry name" value="pelota"/>
    <property type="match status" value="1"/>
</dbReference>
<dbReference type="Gene3D" id="3.30.1330.30">
    <property type="match status" value="1"/>
</dbReference>
<protein>
    <recommendedName>
        <fullName evidence="9">Protein pelota homolog</fullName>
        <ecNumber evidence="9">3.1.-.-</ecNumber>
    </recommendedName>
</protein>
<evidence type="ECO:0000256" key="7">
    <source>
        <dbReference type="ARBA" id="ARBA00022759"/>
    </source>
</evidence>
<dbReference type="InterPro" id="IPR005141">
    <property type="entry name" value="eRF1_2"/>
</dbReference>
<sequence length="343" mass="39441">MQVIEENLRNCEGEIKLIPETIEDLWHLRFLIEKGDKVFSITKRAVQSDDKLRSDKEFVVVRIGIEVERVEFHKFANRLRIIGKIFAGIEASGFHTLNVTIGREISIIKKWKREQLERLKEAVENSKRPEILILTIEEGEAIAGIVRQWGVEEIFEESRSYSKDYGNERTEFFQDVLKKLKSLDFRFLIIAGPGFTKKDFYNFISIENPEIAKKAVVVDTAGIGKRGFIEVLKRREIDRLVGNLRLAEEAEVVEKFLERISKGEKVAYGIEEVKKALEYGAIEMLLVSDDYLLRERENWDVDGFIEKARNMGGKVVILSSEFEPGEIVSKLGGIGALLRFEVK</sequence>
<evidence type="ECO:0000259" key="10">
    <source>
        <dbReference type="SMART" id="SM01194"/>
    </source>
</evidence>
<dbReference type="GO" id="GO:0070966">
    <property type="term" value="P:nuclear-transcribed mRNA catabolic process, no-go decay"/>
    <property type="evidence" value="ECO:0007669"/>
    <property type="project" value="InterPro"/>
</dbReference>
<dbReference type="GO" id="GO:0070481">
    <property type="term" value="P:nuclear-transcribed mRNA catabolic process, non-stop decay"/>
    <property type="evidence" value="ECO:0007669"/>
    <property type="project" value="InterPro"/>
</dbReference>
<dbReference type="GO" id="GO:0032790">
    <property type="term" value="P:ribosome disassembly"/>
    <property type="evidence" value="ECO:0007669"/>
    <property type="project" value="TreeGrafter"/>
</dbReference>
<dbReference type="EC" id="3.1.-.-" evidence="9"/>
<evidence type="ECO:0000256" key="5">
    <source>
        <dbReference type="ARBA" id="ARBA00022722"/>
    </source>
</evidence>
<evidence type="ECO:0000256" key="6">
    <source>
        <dbReference type="ARBA" id="ARBA00022723"/>
    </source>
</evidence>
<evidence type="ECO:0000256" key="2">
    <source>
        <dbReference type="ARBA" id="ARBA00004496"/>
    </source>
</evidence>
<comment type="caution">
    <text evidence="11">The sequence shown here is derived from an EMBL/GenBank/DDBJ whole genome shotgun (WGS) entry which is preliminary data.</text>
</comment>
<comment type="similarity">
    <text evidence="3 9">Belongs to the eukaryotic release factor 1 family. Pelota subfamily.</text>
</comment>
<comment type="cofactor">
    <cofactor evidence="1 9">
        <name>a divalent metal cation</name>
        <dbReference type="ChEBI" id="CHEBI:60240"/>
    </cofactor>
</comment>
<dbReference type="InterPro" id="IPR058547">
    <property type="entry name" value="Pelota_N"/>
</dbReference>
<dbReference type="GO" id="GO:0070651">
    <property type="term" value="P:nonfunctional rRNA decay"/>
    <property type="evidence" value="ECO:0007669"/>
    <property type="project" value="TreeGrafter"/>
</dbReference>
<reference evidence="11" key="1">
    <citation type="journal article" date="2020" name="mSystems">
        <title>Genome- and Community-Level Interaction Insights into Carbon Utilization and Element Cycling Functions of Hydrothermarchaeota in Hydrothermal Sediment.</title>
        <authorList>
            <person name="Zhou Z."/>
            <person name="Liu Y."/>
            <person name="Xu W."/>
            <person name="Pan J."/>
            <person name="Luo Z.H."/>
            <person name="Li M."/>
        </authorList>
    </citation>
    <scope>NUCLEOTIDE SEQUENCE [LARGE SCALE GENOMIC DNA]</scope>
    <source>
        <strain evidence="11">SpSt-26</strain>
    </source>
</reference>
<dbReference type="EMBL" id="DSLA01000113">
    <property type="protein sequence ID" value="HEH35962.1"/>
    <property type="molecule type" value="Genomic_DNA"/>
</dbReference>
<dbReference type="SUPFAM" id="SSF53137">
    <property type="entry name" value="Translational machinery components"/>
    <property type="match status" value="1"/>
</dbReference>
<evidence type="ECO:0000256" key="8">
    <source>
        <dbReference type="ARBA" id="ARBA00022801"/>
    </source>
</evidence>
<dbReference type="GO" id="GO:0005737">
    <property type="term" value="C:cytoplasm"/>
    <property type="evidence" value="ECO:0007669"/>
    <property type="project" value="UniProtKB-SubCell"/>
</dbReference>
<dbReference type="GO" id="GO:0046872">
    <property type="term" value="F:metal ion binding"/>
    <property type="evidence" value="ECO:0007669"/>
    <property type="project" value="UniProtKB-UniRule"/>
</dbReference>
<dbReference type="Pfam" id="PF26356">
    <property type="entry name" value="Pelota_N"/>
    <property type="match status" value="1"/>
</dbReference>
<keyword evidence="6 9" id="KW-0479">Metal-binding</keyword>
<evidence type="ECO:0000256" key="3">
    <source>
        <dbReference type="ARBA" id="ARBA00009504"/>
    </source>
</evidence>
<name>A0A7J2TLP7_ARCFL</name>
<dbReference type="GO" id="GO:0016787">
    <property type="term" value="F:hydrolase activity"/>
    <property type="evidence" value="ECO:0007669"/>
    <property type="project" value="UniProtKB-KW"/>
</dbReference>
<accession>A0A7J2TLP7</accession>
<dbReference type="InterPro" id="IPR005140">
    <property type="entry name" value="eRF1_Pelota-like_N"/>
</dbReference>
<dbReference type="Gene3D" id="3.30.420.60">
    <property type="entry name" value="eRF1 domain 2"/>
    <property type="match status" value="1"/>
</dbReference>
<comment type="subcellular location">
    <subcellularLocation>
        <location evidence="2 9">Cytoplasm</location>
    </subcellularLocation>
</comment>
<feature type="domain" description="eRF1/Pelota-like N-terminal" evidence="10">
    <location>
        <begin position="1"/>
        <end position="124"/>
    </location>
</feature>
<comment type="subunit">
    <text evidence="9">Monomer.</text>
</comment>
<dbReference type="Gene3D" id="2.30.30.870">
    <property type="entry name" value="Pelota, domain A"/>
    <property type="match status" value="1"/>
</dbReference>